<reference evidence="1 2" key="1">
    <citation type="submission" date="2023-05" db="EMBL/GenBank/DDBJ databases">
        <title>B98-5 Cell Line De Novo Hybrid Assembly: An Optical Mapping Approach.</title>
        <authorList>
            <person name="Kananen K."/>
            <person name="Auerbach J.A."/>
            <person name="Kautto E."/>
            <person name="Blachly J.S."/>
        </authorList>
    </citation>
    <scope>NUCLEOTIDE SEQUENCE [LARGE SCALE GENOMIC DNA]</scope>
    <source>
        <strain evidence="1">B95-8</strain>
        <tissue evidence="1">Cell line</tissue>
    </source>
</reference>
<sequence length="50" mass="5369">SDPVRVRPLQSDPICVRPLQSDPVCVRPLQSDPCACGLSRVTRVPAASPE</sequence>
<comment type="caution">
    <text evidence="1">The sequence shown here is derived from an EMBL/GenBank/DDBJ whole genome shotgun (WGS) entry which is preliminary data.</text>
</comment>
<evidence type="ECO:0000313" key="1">
    <source>
        <dbReference type="EMBL" id="KAK2115343.1"/>
    </source>
</evidence>
<evidence type="ECO:0000313" key="2">
    <source>
        <dbReference type="Proteomes" id="UP001266305"/>
    </source>
</evidence>
<proteinExistence type="predicted"/>
<feature type="non-terminal residue" evidence="1">
    <location>
        <position position="1"/>
    </location>
</feature>
<name>A0ABQ9W3H9_SAGOE</name>
<organism evidence="1 2">
    <name type="scientific">Saguinus oedipus</name>
    <name type="common">Cotton-top tamarin</name>
    <name type="synonym">Oedipomidas oedipus</name>
    <dbReference type="NCBI Taxonomy" id="9490"/>
    <lineage>
        <taxon>Eukaryota</taxon>
        <taxon>Metazoa</taxon>
        <taxon>Chordata</taxon>
        <taxon>Craniata</taxon>
        <taxon>Vertebrata</taxon>
        <taxon>Euteleostomi</taxon>
        <taxon>Mammalia</taxon>
        <taxon>Eutheria</taxon>
        <taxon>Euarchontoglires</taxon>
        <taxon>Primates</taxon>
        <taxon>Haplorrhini</taxon>
        <taxon>Platyrrhini</taxon>
        <taxon>Cebidae</taxon>
        <taxon>Callitrichinae</taxon>
        <taxon>Saguinus</taxon>
    </lineage>
</organism>
<accession>A0ABQ9W3H9</accession>
<keyword evidence="2" id="KW-1185">Reference proteome</keyword>
<dbReference type="Proteomes" id="UP001266305">
    <property type="component" value="Unassembled WGS sequence"/>
</dbReference>
<gene>
    <name evidence="1" type="ORF">P7K49_005969</name>
</gene>
<dbReference type="EMBL" id="JASSZA010000003">
    <property type="protein sequence ID" value="KAK2115343.1"/>
    <property type="molecule type" value="Genomic_DNA"/>
</dbReference>
<protein>
    <submittedName>
        <fullName evidence="1">Uncharacterized protein</fullName>
    </submittedName>
</protein>